<comment type="subcellular location">
    <subcellularLocation>
        <location evidence="2">Membrane</location>
        <topology evidence="2">Single-pass membrane protein</topology>
    </subcellularLocation>
</comment>
<dbReference type="SUPFAM" id="SSF48264">
    <property type="entry name" value="Cytochrome P450"/>
    <property type="match status" value="1"/>
</dbReference>
<evidence type="ECO:0000256" key="9">
    <source>
        <dbReference type="ARBA" id="ARBA00023004"/>
    </source>
</evidence>
<keyword evidence="10" id="KW-0503">Monooxygenase</keyword>
<sequence length="430" mass="49382">MVKLTKNRPICTPPGPIPFPVIGNLHLLSKGEPHIGLFQLYLQYGKIYQFWFGTVNTIVLNEPDVIKEAFVQQSAIFTDHYIHPTMHIVGDSNNLGFTNGHEWINKRAIITKALQKSGFFHPENLFTREFMEMKKVLDQAIQTSNNNILNIRPFIKKLTFNIITKFLFSNATSYDNEGDEIMFNLMDAFETIASQLGNGNNTGDLIPILKPFNSPNELQRATHLVLTFVKPFVNEHLLSLDPENPRDFLDNLLLELQDESKSMMMSLDSIERIFIELLVGGVDTISTTIEFLVIHLSNNPEVQEKLHKELIQTPEIPYHIDNKAAYPYLNAVIKEGWRYRPTVPLGLPHRNNKSTMINSYYIPQNCQIIANYYAANLSPQLWNEPNKFDPMRFINNPSLDLSVFGYGPRKFIGVLMIPETFSIRIDQRNK</sequence>
<dbReference type="OMA" id="RQEMYIG"/>
<dbReference type="EMBL" id="GL883026">
    <property type="protein sequence ID" value="EGG15350.1"/>
    <property type="molecule type" value="Genomic_DNA"/>
</dbReference>
<dbReference type="InterPro" id="IPR001128">
    <property type="entry name" value="Cyt_P450"/>
</dbReference>
<proteinExistence type="inferred from homology"/>
<organism evidence="12 13">
    <name type="scientific">Cavenderia fasciculata</name>
    <name type="common">Slime mold</name>
    <name type="synonym">Dictyostelium fasciculatum</name>
    <dbReference type="NCBI Taxonomy" id="261658"/>
    <lineage>
        <taxon>Eukaryota</taxon>
        <taxon>Amoebozoa</taxon>
        <taxon>Evosea</taxon>
        <taxon>Eumycetozoa</taxon>
        <taxon>Dictyostelia</taxon>
        <taxon>Acytosteliales</taxon>
        <taxon>Cavenderiaceae</taxon>
        <taxon>Cavenderia</taxon>
    </lineage>
</organism>
<dbReference type="GO" id="GO:0020037">
    <property type="term" value="F:heme binding"/>
    <property type="evidence" value="ECO:0007669"/>
    <property type="project" value="InterPro"/>
</dbReference>
<keyword evidence="7" id="KW-1133">Transmembrane helix</keyword>
<evidence type="ECO:0000256" key="4">
    <source>
        <dbReference type="ARBA" id="ARBA00022617"/>
    </source>
</evidence>
<dbReference type="GO" id="GO:0004497">
    <property type="term" value="F:monooxygenase activity"/>
    <property type="evidence" value="ECO:0007669"/>
    <property type="project" value="UniProtKB-KW"/>
</dbReference>
<dbReference type="PANTHER" id="PTHR24303:SF31">
    <property type="entry name" value="CYTOCHROME P450 307A1-RELATED"/>
    <property type="match status" value="1"/>
</dbReference>
<dbReference type="PRINTS" id="PR00463">
    <property type="entry name" value="EP450I"/>
</dbReference>
<keyword evidence="5" id="KW-0812">Transmembrane</keyword>
<dbReference type="AlphaFoldDB" id="F4Q9I1"/>
<keyword evidence="8" id="KW-0560">Oxidoreductase</keyword>
<evidence type="ECO:0000256" key="5">
    <source>
        <dbReference type="ARBA" id="ARBA00022692"/>
    </source>
</evidence>
<evidence type="ECO:0000256" key="2">
    <source>
        <dbReference type="ARBA" id="ARBA00004167"/>
    </source>
</evidence>
<evidence type="ECO:0000256" key="6">
    <source>
        <dbReference type="ARBA" id="ARBA00022723"/>
    </source>
</evidence>
<dbReference type="GO" id="GO:0016020">
    <property type="term" value="C:membrane"/>
    <property type="evidence" value="ECO:0007669"/>
    <property type="project" value="UniProtKB-SubCell"/>
</dbReference>
<name>F4Q9I1_CACFS</name>
<comment type="cofactor">
    <cofactor evidence="1">
        <name>heme</name>
        <dbReference type="ChEBI" id="CHEBI:30413"/>
    </cofactor>
</comment>
<dbReference type="InterPro" id="IPR036396">
    <property type="entry name" value="Cyt_P450_sf"/>
</dbReference>
<evidence type="ECO:0000256" key="11">
    <source>
        <dbReference type="ARBA" id="ARBA00023136"/>
    </source>
</evidence>
<evidence type="ECO:0000313" key="13">
    <source>
        <dbReference type="Proteomes" id="UP000007797"/>
    </source>
</evidence>
<dbReference type="InterPro" id="IPR002401">
    <property type="entry name" value="Cyt_P450_E_grp-I"/>
</dbReference>
<keyword evidence="6" id="KW-0479">Metal-binding</keyword>
<dbReference type="Pfam" id="PF00067">
    <property type="entry name" value="p450"/>
    <property type="match status" value="1"/>
</dbReference>
<dbReference type="GO" id="GO:0005506">
    <property type="term" value="F:iron ion binding"/>
    <property type="evidence" value="ECO:0007669"/>
    <property type="project" value="InterPro"/>
</dbReference>
<dbReference type="Gene3D" id="1.10.630.10">
    <property type="entry name" value="Cytochrome P450"/>
    <property type="match status" value="1"/>
</dbReference>
<reference evidence="13" key="1">
    <citation type="journal article" date="2011" name="Genome Res.">
        <title>Phylogeny-wide analysis of social amoeba genomes highlights ancient origins for complex intercellular communication.</title>
        <authorList>
            <person name="Heidel A.J."/>
            <person name="Lawal H.M."/>
            <person name="Felder M."/>
            <person name="Schilde C."/>
            <person name="Helps N.R."/>
            <person name="Tunggal B."/>
            <person name="Rivero F."/>
            <person name="John U."/>
            <person name="Schleicher M."/>
            <person name="Eichinger L."/>
            <person name="Platzer M."/>
            <person name="Noegel A.A."/>
            <person name="Schaap P."/>
            <person name="Gloeckner G."/>
        </authorList>
    </citation>
    <scope>NUCLEOTIDE SEQUENCE [LARGE SCALE GENOMIC DNA]</scope>
    <source>
        <strain evidence="13">SH3</strain>
    </source>
</reference>
<keyword evidence="4" id="KW-0349">Heme</keyword>
<keyword evidence="11" id="KW-0472">Membrane</keyword>
<dbReference type="OrthoDB" id="19324at2759"/>
<protein>
    <submittedName>
        <fullName evidence="12">Cytochrome P450 family protein</fullName>
    </submittedName>
</protein>
<dbReference type="RefSeq" id="XP_004354092.1">
    <property type="nucleotide sequence ID" value="XM_004354040.1"/>
</dbReference>
<comment type="similarity">
    <text evidence="3">Belongs to the cytochrome P450 family.</text>
</comment>
<keyword evidence="13" id="KW-1185">Reference proteome</keyword>
<dbReference type="GO" id="GO:0016705">
    <property type="term" value="F:oxidoreductase activity, acting on paired donors, with incorporation or reduction of molecular oxygen"/>
    <property type="evidence" value="ECO:0007669"/>
    <property type="project" value="InterPro"/>
</dbReference>
<evidence type="ECO:0000256" key="10">
    <source>
        <dbReference type="ARBA" id="ARBA00023033"/>
    </source>
</evidence>
<gene>
    <name evidence="12" type="ORF">DFA_10184</name>
</gene>
<evidence type="ECO:0000256" key="8">
    <source>
        <dbReference type="ARBA" id="ARBA00023002"/>
    </source>
</evidence>
<dbReference type="PANTHER" id="PTHR24303">
    <property type="entry name" value="HEME-BINDING MONOOXYGENASE FAMILY"/>
    <property type="match status" value="1"/>
</dbReference>
<dbReference type="GeneID" id="14867526"/>
<evidence type="ECO:0000313" key="12">
    <source>
        <dbReference type="EMBL" id="EGG15350.1"/>
    </source>
</evidence>
<accession>F4Q9I1</accession>
<evidence type="ECO:0000256" key="3">
    <source>
        <dbReference type="ARBA" id="ARBA00010617"/>
    </source>
</evidence>
<dbReference type="CDD" id="cd20617">
    <property type="entry name" value="CYP1_2-like"/>
    <property type="match status" value="1"/>
</dbReference>
<keyword evidence="9" id="KW-0408">Iron</keyword>
<evidence type="ECO:0000256" key="7">
    <source>
        <dbReference type="ARBA" id="ARBA00022989"/>
    </source>
</evidence>
<evidence type="ECO:0000256" key="1">
    <source>
        <dbReference type="ARBA" id="ARBA00001971"/>
    </source>
</evidence>
<dbReference type="Proteomes" id="UP000007797">
    <property type="component" value="Unassembled WGS sequence"/>
</dbReference>
<dbReference type="KEGG" id="dfa:DFA_10184"/>
<dbReference type="STRING" id="1054147.F4Q9I1"/>